<dbReference type="Proteomes" id="UP000018208">
    <property type="component" value="Unassembled WGS sequence"/>
</dbReference>
<dbReference type="Gene3D" id="3.40.50.1820">
    <property type="entry name" value="alpha/beta hydrolase"/>
    <property type="match status" value="1"/>
</dbReference>
<protein>
    <submittedName>
        <fullName evidence="2 3">Alpha/beta hydrolase</fullName>
    </submittedName>
</protein>
<evidence type="ECO:0000313" key="4">
    <source>
        <dbReference type="Proteomes" id="UP000018208"/>
    </source>
</evidence>
<gene>
    <name evidence="2" type="ORF">SS50377_14853</name>
    <name evidence="3" type="ORF">SS50377_20221</name>
</gene>
<dbReference type="EMBL" id="KI546100">
    <property type="protein sequence ID" value="EST45277.1"/>
    <property type="molecule type" value="Genomic_DNA"/>
</dbReference>
<reference evidence="2 3" key="1">
    <citation type="journal article" date="2014" name="PLoS Genet.">
        <title>The Genome of Spironucleus salmonicida Highlights a Fish Pathogen Adapted to Fluctuating Environments.</title>
        <authorList>
            <person name="Xu F."/>
            <person name="Jerlstrom-Hultqvist J."/>
            <person name="Einarsson E."/>
            <person name="Astvaldsson A."/>
            <person name="Svard S.G."/>
            <person name="Andersson J.O."/>
        </authorList>
    </citation>
    <scope>NUCLEOTIDE SEQUENCE</scope>
    <source>
        <strain evidence="3">ATCC 50377</strain>
    </source>
</reference>
<evidence type="ECO:0000313" key="2">
    <source>
        <dbReference type="EMBL" id="EST45277.1"/>
    </source>
</evidence>
<dbReference type="InterPro" id="IPR029058">
    <property type="entry name" value="AB_hydrolase_fold"/>
</dbReference>
<dbReference type="AlphaFoldDB" id="V6LL51"/>
<dbReference type="InterPro" id="IPR050266">
    <property type="entry name" value="AB_hydrolase_sf"/>
</dbReference>
<dbReference type="InterPro" id="IPR000073">
    <property type="entry name" value="AB_hydrolase_1"/>
</dbReference>
<dbReference type="EMBL" id="AUWU02000001">
    <property type="protein sequence ID" value="KAH0576875.1"/>
    <property type="molecule type" value="Genomic_DNA"/>
</dbReference>
<sequence length="278" mass="32251">MLLKEQVYKEEWNIPQQNMLKLYFGSIATYKFYNQGEKSIFYIHGLSNSVQLSAPFLNQLSRQYNVYTFDLPGHGDSDICFDYSLEYLVYISIEVIKFYQLESFNLIGHSIGGLISARLSYYLQKNIEQVVLINPVGVSLSDVKSLGQTLMKNEKIQNACFQYPALSKQFILGQMKLLNNNHAYTLANQYLKINYYKMKQSHKLILQNFPFTNQQKILLSFTHPFSIILSKFDQILNSQKTKELLHKQAKSVMWLDAYHMCTISIPKITAGQVIYALK</sequence>
<evidence type="ECO:0000313" key="3">
    <source>
        <dbReference type="EMBL" id="KAH0576875.1"/>
    </source>
</evidence>
<dbReference type="PANTHER" id="PTHR43798">
    <property type="entry name" value="MONOACYLGLYCEROL LIPASE"/>
    <property type="match status" value="1"/>
</dbReference>
<dbReference type="OrthoDB" id="10249433at2759"/>
<keyword evidence="4" id="KW-1185">Reference proteome</keyword>
<feature type="domain" description="AB hydrolase-1" evidence="1">
    <location>
        <begin position="40"/>
        <end position="151"/>
    </location>
</feature>
<proteinExistence type="predicted"/>
<organism evidence="2">
    <name type="scientific">Spironucleus salmonicida</name>
    <dbReference type="NCBI Taxonomy" id="348837"/>
    <lineage>
        <taxon>Eukaryota</taxon>
        <taxon>Metamonada</taxon>
        <taxon>Diplomonadida</taxon>
        <taxon>Hexamitidae</taxon>
        <taxon>Hexamitinae</taxon>
        <taxon>Spironucleus</taxon>
    </lineage>
</organism>
<dbReference type="VEuPathDB" id="GiardiaDB:SS50377_20221"/>
<reference evidence="3" key="2">
    <citation type="submission" date="2020-12" db="EMBL/GenBank/DDBJ databases">
        <title>New Spironucleus salmonicida genome in near-complete chromosomes.</title>
        <authorList>
            <person name="Xu F."/>
            <person name="Kurt Z."/>
            <person name="Jimenez-Gonzalez A."/>
            <person name="Astvaldsson A."/>
            <person name="Andersson J.O."/>
            <person name="Svard S.G."/>
        </authorList>
    </citation>
    <scope>NUCLEOTIDE SEQUENCE</scope>
    <source>
        <strain evidence="3">ATCC 50377</strain>
    </source>
</reference>
<name>V6LL51_9EUKA</name>
<evidence type="ECO:0000259" key="1">
    <source>
        <dbReference type="Pfam" id="PF00561"/>
    </source>
</evidence>
<dbReference type="SUPFAM" id="SSF53474">
    <property type="entry name" value="alpha/beta-Hydrolases"/>
    <property type="match status" value="1"/>
</dbReference>
<dbReference type="Pfam" id="PF00561">
    <property type="entry name" value="Abhydrolase_1"/>
    <property type="match status" value="1"/>
</dbReference>
<accession>V6LL51</accession>
<dbReference type="GO" id="GO:0016787">
    <property type="term" value="F:hydrolase activity"/>
    <property type="evidence" value="ECO:0007669"/>
    <property type="project" value="UniProtKB-KW"/>
</dbReference>
<keyword evidence="2" id="KW-0378">Hydrolase</keyword>